<dbReference type="Gene3D" id="1.10.490.10">
    <property type="entry name" value="Globins"/>
    <property type="match status" value="1"/>
</dbReference>
<keyword evidence="7" id="KW-1185">Reference proteome</keyword>
<organism evidence="6 7">
    <name type="scientific">Maricaulis salignorans</name>
    <dbReference type="NCBI Taxonomy" id="144026"/>
    <lineage>
        <taxon>Bacteria</taxon>
        <taxon>Pseudomonadati</taxon>
        <taxon>Pseudomonadota</taxon>
        <taxon>Alphaproteobacteria</taxon>
        <taxon>Maricaulales</taxon>
        <taxon>Maricaulaceae</taxon>
        <taxon>Maricaulis</taxon>
    </lineage>
</organism>
<dbReference type="InterPro" id="IPR012292">
    <property type="entry name" value="Globin/Proto"/>
</dbReference>
<evidence type="ECO:0000256" key="2">
    <source>
        <dbReference type="ARBA" id="ARBA00029447"/>
    </source>
</evidence>
<dbReference type="PROSITE" id="PS50111">
    <property type="entry name" value="CHEMOTAXIS_TRANSDUC_2"/>
    <property type="match status" value="1"/>
</dbReference>
<dbReference type="SUPFAM" id="SSF58104">
    <property type="entry name" value="Methyl-accepting chemotaxis protein (MCP) signaling domain"/>
    <property type="match status" value="1"/>
</dbReference>
<dbReference type="InterPro" id="IPR044398">
    <property type="entry name" value="Globin-sensor_dom"/>
</dbReference>
<dbReference type="CDD" id="cd01068">
    <property type="entry name" value="globin_sensor"/>
    <property type="match status" value="1"/>
</dbReference>
<dbReference type="GO" id="GO:0004888">
    <property type="term" value="F:transmembrane signaling receptor activity"/>
    <property type="evidence" value="ECO:0007669"/>
    <property type="project" value="InterPro"/>
</dbReference>
<dbReference type="InterPro" id="IPR039379">
    <property type="entry name" value="Protoglobin_sensor_dom"/>
</dbReference>
<dbReference type="GO" id="GO:0007165">
    <property type="term" value="P:signal transduction"/>
    <property type="evidence" value="ECO:0007669"/>
    <property type="project" value="UniProtKB-KW"/>
</dbReference>
<comment type="similarity">
    <text evidence="2">Belongs to the methyl-accepting chemotaxis (MCP) protein family.</text>
</comment>
<evidence type="ECO:0000313" key="6">
    <source>
        <dbReference type="EMBL" id="SDL92571.1"/>
    </source>
</evidence>
<dbReference type="SUPFAM" id="SSF46458">
    <property type="entry name" value="Globin-like"/>
    <property type="match status" value="1"/>
</dbReference>
<dbReference type="Proteomes" id="UP000199759">
    <property type="component" value="Unassembled WGS sequence"/>
</dbReference>
<accession>A0A1G9P1T5</accession>
<dbReference type="InterPro" id="IPR009050">
    <property type="entry name" value="Globin-like_sf"/>
</dbReference>
<dbReference type="InterPro" id="IPR004090">
    <property type="entry name" value="Chemotax_Me-accpt_rcpt"/>
</dbReference>
<gene>
    <name evidence="6" type="ORF">SAMN04488568_10373</name>
</gene>
<dbReference type="SMART" id="SM00283">
    <property type="entry name" value="MA"/>
    <property type="match status" value="1"/>
</dbReference>
<dbReference type="AlphaFoldDB" id="A0A1G9P1T5"/>
<evidence type="ECO:0000259" key="5">
    <source>
        <dbReference type="PROSITE" id="PS50111"/>
    </source>
</evidence>
<reference evidence="6 7" key="1">
    <citation type="submission" date="2016-10" db="EMBL/GenBank/DDBJ databases">
        <authorList>
            <person name="de Groot N.N."/>
        </authorList>
    </citation>
    <scope>NUCLEOTIDE SEQUENCE [LARGE SCALE GENOMIC DNA]</scope>
    <source>
        <strain evidence="6 7">DSM 16077</strain>
    </source>
</reference>
<dbReference type="PANTHER" id="PTHR32089:SF112">
    <property type="entry name" value="LYSOZYME-LIKE PROTEIN-RELATED"/>
    <property type="match status" value="1"/>
</dbReference>
<dbReference type="GO" id="GO:0006935">
    <property type="term" value="P:chemotaxis"/>
    <property type="evidence" value="ECO:0007669"/>
    <property type="project" value="InterPro"/>
</dbReference>
<dbReference type="RefSeq" id="WP_176780243.1">
    <property type="nucleotide sequence ID" value="NZ_FNHG01000003.1"/>
</dbReference>
<dbReference type="STRING" id="144026.SAMN04488568_10373"/>
<dbReference type="PANTHER" id="PTHR32089">
    <property type="entry name" value="METHYL-ACCEPTING CHEMOTAXIS PROTEIN MCPB"/>
    <property type="match status" value="1"/>
</dbReference>
<feature type="region of interest" description="Disordered" evidence="4">
    <location>
        <begin position="414"/>
        <end position="435"/>
    </location>
</feature>
<feature type="domain" description="Methyl-accepting transducer" evidence="5">
    <location>
        <begin position="195"/>
        <end position="424"/>
    </location>
</feature>
<dbReference type="Pfam" id="PF11563">
    <property type="entry name" value="Protoglobin"/>
    <property type="match status" value="1"/>
</dbReference>
<evidence type="ECO:0000256" key="4">
    <source>
        <dbReference type="SAM" id="MobiDB-lite"/>
    </source>
</evidence>
<dbReference type="GO" id="GO:0019825">
    <property type="term" value="F:oxygen binding"/>
    <property type="evidence" value="ECO:0007669"/>
    <property type="project" value="InterPro"/>
</dbReference>
<dbReference type="EMBL" id="FNHG01000003">
    <property type="protein sequence ID" value="SDL92571.1"/>
    <property type="molecule type" value="Genomic_DNA"/>
</dbReference>
<proteinExistence type="inferred from homology"/>
<dbReference type="PRINTS" id="PR00260">
    <property type="entry name" value="CHEMTRNSDUCR"/>
</dbReference>
<sequence length="451" mass="47763">MADQSGQDRLDFIGIDQGVRAALRDIKAPLAPSVERGLSLFYATVSRAPEVAHLFRDDQHRDHAMTKQVDHWNNILSGQYNDTYFDTIRRVGRVHSDIGLAPRYYIAGYATVASELLRGAVREGCKGAPIGIGKPDTRTAETYIDALVRAIFLDIEMGVSVYLEEAEAKAQQSRIEVADTFEQGVSGVIGRLTETSRALDEAADLVSRVVDNTLGEASTAAAGAEEAAANVKSVSVAAGEMEASSREIADQVARTSAITIEAVEQVTAASDTMKELNIAAAEIGSAVSLIQEIAEQTNLLALNATIESARAGESGKGFAVVASEVKALAGQTAKATDQIARQIADVQAATTRANTVIDAIRETINSVNSAAVTITAAVEEQSVVTREIVRNTTEAATGNQNSSRATNALEASVREAGEAARQVTHSSASVRDEMGQLNERVAQFMTKARAG</sequence>
<dbReference type="GO" id="GO:0016020">
    <property type="term" value="C:membrane"/>
    <property type="evidence" value="ECO:0007669"/>
    <property type="project" value="InterPro"/>
</dbReference>
<dbReference type="GO" id="GO:0020037">
    <property type="term" value="F:heme binding"/>
    <property type="evidence" value="ECO:0007669"/>
    <property type="project" value="InterPro"/>
</dbReference>
<evidence type="ECO:0000256" key="3">
    <source>
        <dbReference type="PROSITE-ProRule" id="PRU00284"/>
    </source>
</evidence>
<evidence type="ECO:0000256" key="1">
    <source>
        <dbReference type="ARBA" id="ARBA00023224"/>
    </source>
</evidence>
<dbReference type="InterPro" id="IPR004089">
    <property type="entry name" value="MCPsignal_dom"/>
</dbReference>
<dbReference type="Gene3D" id="1.10.287.950">
    <property type="entry name" value="Methyl-accepting chemotaxis protein"/>
    <property type="match status" value="1"/>
</dbReference>
<keyword evidence="1 3" id="KW-0807">Transducer</keyword>
<evidence type="ECO:0000313" key="7">
    <source>
        <dbReference type="Proteomes" id="UP000199759"/>
    </source>
</evidence>
<name>A0A1G9P1T5_9PROT</name>
<dbReference type="Pfam" id="PF00015">
    <property type="entry name" value="MCPsignal"/>
    <property type="match status" value="1"/>
</dbReference>
<protein>
    <submittedName>
        <fullName evidence="6">Methyl-accepting chemotaxis protein (MCP) signalling domain-containing protein</fullName>
    </submittedName>
</protein>